<keyword evidence="3" id="KW-0804">Transcription</keyword>
<keyword evidence="1" id="KW-0805">Transcription regulation</keyword>
<dbReference type="GO" id="GO:0003677">
    <property type="term" value="F:DNA binding"/>
    <property type="evidence" value="ECO:0007669"/>
    <property type="project" value="UniProtKB-KW"/>
</dbReference>
<dbReference type="InterPro" id="IPR011711">
    <property type="entry name" value="GntR_C"/>
</dbReference>
<dbReference type="AlphaFoldDB" id="A0A1I6MB47"/>
<dbReference type="Pfam" id="PF00392">
    <property type="entry name" value="GntR"/>
    <property type="match status" value="1"/>
</dbReference>
<evidence type="ECO:0000313" key="6">
    <source>
        <dbReference type="Proteomes" id="UP000199024"/>
    </source>
</evidence>
<dbReference type="InterPro" id="IPR000524">
    <property type="entry name" value="Tscrpt_reg_HTH_GntR"/>
</dbReference>
<dbReference type="SMART" id="SM00345">
    <property type="entry name" value="HTH_GNTR"/>
    <property type="match status" value="1"/>
</dbReference>
<dbReference type="Gene3D" id="1.10.10.10">
    <property type="entry name" value="Winged helix-like DNA-binding domain superfamily/Winged helix DNA-binding domain"/>
    <property type="match status" value="1"/>
</dbReference>
<proteinExistence type="predicted"/>
<keyword evidence="2 5" id="KW-0238">DNA-binding</keyword>
<dbReference type="STRING" id="474950.SAMN05421771_2190"/>
<dbReference type="OrthoDB" id="368823at2"/>
<dbReference type="CDD" id="cd07377">
    <property type="entry name" value="WHTH_GntR"/>
    <property type="match status" value="1"/>
</dbReference>
<gene>
    <name evidence="5" type="ORF">SAMN05421771_2190</name>
</gene>
<dbReference type="Pfam" id="PF07729">
    <property type="entry name" value="FCD"/>
    <property type="match status" value="1"/>
</dbReference>
<evidence type="ECO:0000256" key="2">
    <source>
        <dbReference type="ARBA" id="ARBA00023125"/>
    </source>
</evidence>
<sequence>MKISPAHLAFETSLSQEAYLRIRDKILRGEIPMGGVLSRRQLAQELGMSFLPVNEAVQRLESEGLVESRPRVGTRVRIPTPGDIRERYIIREALETQSARLFCQRASEIERNSLMDMAKRLDEEAARVSPDAQAQYAFQSFHLQFHMQIAHWAGSELLCEMLERNQLLVFNWLFDINAESSMPQGWHVELTEVLVGHDPDAASLAMGRHIRTGMSDIQVAITRRFSPNLPPIGRLARPAPAKPDARRAKT</sequence>
<dbReference type="InterPro" id="IPR036390">
    <property type="entry name" value="WH_DNA-bd_sf"/>
</dbReference>
<dbReference type="InterPro" id="IPR008920">
    <property type="entry name" value="TF_FadR/GntR_C"/>
</dbReference>
<dbReference type="Proteomes" id="UP000199024">
    <property type="component" value="Unassembled WGS sequence"/>
</dbReference>
<keyword evidence="6" id="KW-1185">Reference proteome</keyword>
<dbReference type="EMBL" id="FOZL01000001">
    <property type="protein sequence ID" value="SFS12802.1"/>
    <property type="molecule type" value="Genomic_DNA"/>
</dbReference>
<dbReference type="PROSITE" id="PS50949">
    <property type="entry name" value="HTH_GNTR"/>
    <property type="match status" value="1"/>
</dbReference>
<evidence type="ECO:0000313" key="5">
    <source>
        <dbReference type="EMBL" id="SFS12802.1"/>
    </source>
</evidence>
<dbReference type="GO" id="GO:0003700">
    <property type="term" value="F:DNA-binding transcription factor activity"/>
    <property type="evidence" value="ECO:0007669"/>
    <property type="project" value="InterPro"/>
</dbReference>
<evidence type="ECO:0000256" key="1">
    <source>
        <dbReference type="ARBA" id="ARBA00023015"/>
    </source>
</evidence>
<reference evidence="5 6" key="1">
    <citation type="submission" date="2016-10" db="EMBL/GenBank/DDBJ databases">
        <authorList>
            <person name="de Groot N.N."/>
        </authorList>
    </citation>
    <scope>NUCLEOTIDE SEQUENCE [LARGE SCALE GENOMIC DNA]</scope>
    <source>
        <strain evidence="5 6">DSM 21001</strain>
    </source>
</reference>
<dbReference type="SUPFAM" id="SSF48008">
    <property type="entry name" value="GntR ligand-binding domain-like"/>
    <property type="match status" value="1"/>
</dbReference>
<name>A0A1I6MB47_9BACT</name>
<dbReference type="Gene3D" id="1.20.120.530">
    <property type="entry name" value="GntR ligand-binding domain-like"/>
    <property type="match status" value="1"/>
</dbReference>
<dbReference type="SMART" id="SM00895">
    <property type="entry name" value="FCD"/>
    <property type="match status" value="1"/>
</dbReference>
<feature type="domain" description="HTH gntR-type" evidence="4">
    <location>
        <begin position="12"/>
        <end position="79"/>
    </location>
</feature>
<dbReference type="InterPro" id="IPR036388">
    <property type="entry name" value="WH-like_DNA-bd_sf"/>
</dbReference>
<dbReference type="RefSeq" id="WP_089839165.1">
    <property type="nucleotide sequence ID" value="NZ_FOZL01000001.1"/>
</dbReference>
<organism evidence="5 6">
    <name type="scientific">Granulicella pectinivorans</name>
    <dbReference type="NCBI Taxonomy" id="474950"/>
    <lineage>
        <taxon>Bacteria</taxon>
        <taxon>Pseudomonadati</taxon>
        <taxon>Acidobacteriota</taxon>
        <taxon>Terriglobia</taxon>
        <taxon>Terriglobales</taxon>
        <taxon>Acidobacteriaceae</taxon>
        <taxon>Granulicella</taxon>
    </lineage>
</organism>
<dbReference type="SUPFAM" id="SSF46785">
    <property type="entry name" value="Winged helix' DNA-binding domain"/>
    <property type="match status" value="1"/>
</dbReference>
<protein>
    <submittedName>
        <fullName evidence="5">DNA-binding transcriptional regulator, GntR family</fullName>
    </submittedName>
</protein>
<evidence type="ECO:0000259" key="4">
    <source>
        <dbReference type="PROSITE" id="PS50949"/>
    </source>
</evidence>
<dbReference type="PANTHER" id="PTHR43537">
    <property type="entry name" value="TRANSCRIPTIONAL REGULATOR, GNTR FAMILY"/>
    <property type="match status" value="1"/>
</dbReference>
<accession>A0A1I6MB47</accession>
<evidence type="ECO:0000256" key="3">
    <source>
        <dbReference type="ARBA" id="ARBA00023163"/>
    </source>
</evidence>
<dbReference type="PANTHER" id="PTHR43537:SF24">
    <property type="entry name" value="GLUCONATE OPERON TRANSCRIPTIONAL REPRESSOR"/>
    <property type="match status" value="1"/>
</dbReference>